<proteinExistence type="predicted"/>
<name>A0ABQ3AQF9_9GAMM</name>
<dbReference type="Gene3D" id="3.40.50.720">
    <property type="entry name" value="NAD(P)-binding Rossmann-like Domain"/>
    <property type="match status" value="1"/>
</dbReference>
<dbReference type="InterPro" id="IPR006311">
    <property type="entry name" value="TAT_signal"/>
</dbReference>
<dbReference type="SUPFAM" id="SSF51735">
    <property type="entry name" value="NAD(P)-binding Rossmann-fold domains"/>
    <property type="match status" value="1"/>
</dbReference>
<keyword evidence="2" id="KW-0732">Signal</keyword>
<evidence type="ECO:0000313" key="4">
    <source>
        <dbReference type="EMBL" id="GGY64600.1"/>
    </source>
</evidence>
<dbReference type="EMBL" id="BMYZ01000001">
    <property type="protein sequence ID" value="GGY64600.1"/>
    <property type="molecule type" value="Genomic_DNA"/>
</dbReference>
<sequence length="454" mass="50671">MNENDNKNSRRLFLKTLSGAALLATTLPHSAFGKSSLSANDNIQVAAIGLGIMGFKNCATTVTVPGVKLVAGCDLYTGRLNRAKEIYGKQLHTTKHFEEILDNKSIDAVIISTSDHWHDKIAIAAMKKGKAVYCEKPMVHKLDQGLPMIDVQNQTGRICQVGSQRVSSATYLKAKELYESGAIGQLVLAEAFWDRQSANGAWQYSIPRDASPQTIDWRRFEGDAPPHDFDPVRFFRWRNYQDYGTGIAGDIFVHLFSGLHLIVSSLGPTRIYASGGLRYWKDGRDVPDIMTGVYDYPETKQHPAFNLQVRVNFIDGGGGGEQIALVGTEGKMIVRGSSVEVIRNKMSQAPGFDGWDTYSTFDKKNQHDYAAWYEKYYAGQSDKKETSRMEWKAPQGYSDHFDHHSNFYNAIRTNGKVKENAEFGFRAAAAALATNKSLFEQKIINWDPVAMKLV</sequence>
<feature type="signal peptide" evidence="2">
    <location>
        <begin position="1"/>
        <end position="31"/>
    </location>
</feature>
<dbReference type="RefSeq" id="WP_189415907.1">
    <property type="nucleotide sequence ID" value="NZ_BMYZ01000001.1"/>
</dbReference>
<evidence type="ECO:0000313" key="5">
    <source>
        <dbReference type="Proteomes" id="UP000619761"/>
    </source>
</evidence>
<dbReference type="PANTHER" id="PTHR43818">
    <property type="entry name" value="BCDNA.GH03377"/>
    <property type="match status" value="1"/>
</dbReference>
<feature type="chain" id="PRO_5045756098" description="Gfo/Idh/MocA-like oxidoreductase N-terminal domain-containing protein" evidence="2">
    <location>
        <begin position="32"/>
        <end position="454"/>
    </location>
</feature>
<gene>
    <name evidence="4" type="ORF">GCM10011613_05470</name>
</gene>
<dbReference type="Pfam" id="PF01408">
    <property type="entry name" value="GFO_IDH_MocA"/>
    <property type="match status" value="1"/>
</dbReference>
<dbReference type="InterPro" id="IPR000683">
    <property type="entry name" value="Gfo/Idh/MocA-like_OxRdtase_N"/>
</dbReference>
<protein>
    <recommendedName>
        <fullName evidence="3">Gfo/Idh/MocA-like oxidoreductase N-terminal domain-containing protein</fullName>
    </recommendedName>
</protein>
<dbReference type="InterPro" id="IPR036291">
    <property type="entry name" value="NAD(P)-bd_dom_sf"/>
</dbReference>
<feature type="domain" description="Gfo/Idh/MocA-like oxidoreductase N-terminal" evidence="3">
    <location>
        <begin position="43"/>
        <end position="162"/>
    </location>
</feature>
<dbReference type="Proteomes" id="UP000619761">
    <property type="component" value="Unassembled WGS sequence"/>
</dbReference>
<dbReference type="SUPFAM" id="SSF55347">
    <property type="entry name" value="Glyceraldehyde-3-phosphate dehydrogenase-like, C-terminal domain"/>
    <property type="match status" value="1"/>
</dbReference>
<evidence type="ECO:0000256" key="2">
    <source>
        <dbReference type="SAM" id="SignalP"/>
    </source>
</evidence>
<dbReference type="PROSITE" id="PS51318">
    <property type="entry name" value="TAT"/>
    <property type="match status" value="1"/>
</dbReference>
<comment type="caution">
    <text evidence="4">The sequence shown here is derived from an EMBL/GenBank/DDBJ whole genome shotgun (WGS) entry which is preliminary data.</text>
</comment>
<dbReference type="InterPro" id="IPR050463">
    <property type="entry name" value="Gfo/Idh/MocA_oxidrdct_glycsds"/>
</dbReference>
<dbReference type="Gene3D" id="3.30.360.10">
    <property type="entry name" value="Dihydrodipicolinate Reductase, domain 2"/>
    <property type="match status" value="1"/>
</dbReference>
<keyword evidence="5" id="KW-1185">Reference proteome</keyword>
<accession>A0ABQ3AQF9</accession>
<dbReference type="PANTHER" id="PTHR43818:SF11">
    <property type="entry name" value="BCDNA.GH03377"/>
    <property type="match status" value="1"/>
</dbReference>
<keyword evidence="1" id="KW-0560">Oxidoreductase</keyword>
<evidence type="ECO:0000259" key="3">
    <source>
        <dbReference type="Pfam" id="PF01408"/>
    </source>
</evidence>
<reference evidence="5" key="1">
    <citation type="journal article" date="2019" name="Int. J. Syst. Evol. Microbiol.">
        <title>The Global Catalogue of Microorganisms (GCM) 10K type strain sequencing project: providing services to taxonomists for standard genome sequencing and annotation.</title>
        <authorList>
            <consortium name="The Broad Institute Genomics Platform"/>
            <consortium name="The Broad Institute Genome Sequencing Center for Infectious Disease"/>
            <person name="Wu L."/>
            <person name="Ma J."/>
        </authorList>
    </citation>
    <scope>NUCLEOTIDE SEQUENCE [LARGE SCALE GENOMIC DNA]</scope>
    <source>
        <strain evidence="5">KCTC 32239</strain>
    </source>
</reference>
<organism evidence="4 5">
    <name type="scientific">Cellvibrio zantedeschiae</name>
    <dbReference type="NCBI Taxonomy" id="1237077"/>
    <lineage>
        <taxon>Bacteria</taxon>
        <taxon>Pseudomonadati</taxon>
        <taxon>Pseudomonadota</taxon>
        <taxon>Gammaproteobacteria</taxon>
        <taxon>Cellvibrionales</taxon>
        <taxon>Cellvibrionaceae</taxon>
        <taxon>Cellvibrio</taxon>
    </lineage>
</organism>
<evidence type="ECO:0000256" key="1">
    <source>
        <dbReference type="ARBA" id="ARBA00023002"/>
    </source>
</evidence>